<dbReference type="AlphaFoldDB" id="A0A7W5FNS6"/>
<keyword evidence="2" id="KW-0687">Ribonucleoprotein</keyword>
<dbReference type="RefSeq" id="WP_183601206.1">
    <property type="nucleotide sequence ID" value="NZ_JACHXK010000007.1"/>
</dbReference>
<dbReference type="InterPro" id="IPR049293">
    <property type="entry name" value="DUF6843"/>
</dbReference>
<feature type="domain" description="DUF6843" evidence="1">
    <location>
        <begin position="163"/>
        <end position="229"/>
    </location>
</feature>
<evidence type="ECO:0000259" key="1">
    <source>
        <dbReference type="Pfam" id="PF20862"/>
    </source>
</evidence>
<dbReference type="GO" id="GO:0005840">
    <property type="term" value="C:ribosome"/>
    <property type="evidence" value="ECO:0007669"/>
    <property type="project" value="UniProtKB-KW"/>
</dbReference>
<name>A0A7W5FNS6_9BACL</name>
<comment type="caution">
    <text evidence="2">The sequence shown here is derived from an EMBL/GenBank/DDBJ whole genome shotgun (WGS) entry which is preliminary data.</text>
</comment>
<dbReference type="Pfam" id="PF20862">
    <property type="entry name" value="DUF6843"/>
    <property type="match status" value="1"/>
</dbReference>
<organism evidence="2 3">
    <name type="scientific">Paenibacillus phyllosphaerae</name>
    <dbReference type="NCBI Taxonomy" id="274593"/>
    <lineage>
        <taxon>Bacteria</taxon>
        <taxon>Bacillati</taxon>
        <taxon>Bacillota</taxon>
        <taxon>Bacilli</taxon>
        <taxon>Bacillales</taxon>
        <taxon>Paenibacillaceae</taxon>
        <taxon>Paenibacillus</taxon>
    </lineage>
</organism>
<keyword evidence="2" id="KW-0689">Ribosomal protein</keyword>
<evidence type="ECO:0000313" key="2">
    <source>
        <dbReference type="EMBL" id="MBB3111314.1"/>
    </source>
</evidence>
<protein>
    <submittedName>
        <fullName evidence="2">Ribosomal protein L37AE/L43A</fullName>
    </submittedName>
</protein>
<dbReference type="EMBL" id="JACHXK010000007">
    <property type="protein sequence ID" value="MBB3111314.1"/>
    <property type="molecule type" value="Genomic_DNA"/>
</dbReference>
<proteinExistence type="predicted"/>
<sequence>MAHFKCKCGLRLSNGLCPNDIQIRVVKDETWQKAVCTNKDIVFVFMDYDIWKCPRCNRVYSFKKNNIDKMFAIEEVEMNILTQCLCGQQDFNTYIAYTDIEMDRYTSTADTAGQMPNPPRDLWSCNTCNRFFLKEAQSEIIQVYREQDYYAYDDIASADEEPRNVYLIPKGYTGWIEIHYRQASYPLIEINNNEYVFEIPDSGILRISNKEPHYEEDEYYYTDSNGRSTCELVSRHIIEDSGETLREKFLVGKEENKD</sequence>
<reference evidence="2 3" key="1">
    <citation type="submission" date="2020-08" db="EMBL/GenBank/DDBJ databases">
        <title>Genomic Encyclopedia of Type Strains, Phase III (KMG-III): the genomes of soil and plant-associated and newly described type strains.</title>
        <authorList>
            <person name="Whitman W."/>
        </authorList>
    </citation>
    <scope>NUCLEOTIDE SEQUENCE [LARGE SCALE GENOMIC DNA]</scope>
    <source>
        <strain evidence="2 3">CECT 5862</strain>
    </source>
</reference>
<gene>
    <name evidence="2" type="ORF">FHS18_003382</name>
</gene>
<dbReference type="Proteomes" id="UP000570361">
    <property type="component" value="Unassembled WGS sequence"/>
</dbReference>
<accession>A0A7W5FNS6</accession>
<evidence type="ECO:0000313" key="3">
    <source>
        <dbReference type="Proteomes" id="UP000570361"/>
    </source>
</evidence>
<keyword evidence="3" id="KW-1185">Reference proteome</keyword>